<protein>
    <recommendedName>
        <fullName evidence="4">Low temperature-induced protein</fullName>
    </recommendedName>
</protein>
<gene>
    <name evidence="2" type="ORF">FHS81_002024</name>
</gene>
<evidence type="ECO:0000313" key="3">
    <source>
        <dbReference type="Proteomes" id="UP000537592"/>
    </source>
</evidence>
<sequence length="166" mass="16032">MPVVTGLFDTYEDARKAVEALKAANVDVADISIISPEELAGSGERAVEGAGAGIGIGALIGGVGGVIAGLSVVAIPVVAAGWLAAALAGAAGGAVVGGLTGGLIGGLTESGVSVDDAKFYAEAVSRGGTLVAARVDEGQVEAVAAIYRSANGVDPDARRQLYAQGA</sequence>
<proteinExistence type="predicted"/>
<feature type="transmembrane region" description="Helical" evidence="1">
    <location>
        <begin position="81"/>
        <end position="104"/>
    </location>
</feature>
<dbReference type="PANTHER" id="PTHR36109">
    <property type="entry name" value="MEMBRANE PROTEIN-RELATED"/>
    <property type="match status" value="1"/>
</dbReference>
<dbReference type="InterPro" id="IPR052948">
    <property type="entry name" value="Low_temp-induced_all0457"/>
</dbReference>
<keyword evidence="1" id="KW-0472">Membrane</keyword>
<name>A0A7W5Z4C5_9HYPH</name>
<organism evidence="2 3">
    <name type="scientific">Pseudochelatococcus contaminans</name>
    <dbReference type="NCBI Taxonomy" id="1538103"/>
    <lineage>
        <taxon>Bacteria</taxon>
        <taxon>Pseudomonadati</taxon>
        <taxon>Pseudomonadota</taxon>
        <taxon>Alphaproteobacteria</taxon>
        <taxon>Hyphomicrobiales</taxon>
        <taxon>Chelatococcaceae</taxon>
        <taxon>Pseudochelatococcus</taxon>
    </lineage>
</organism>
<keyword evidence="1" id="KW-1133">Transmembrane helix</keyword>
<comment type="caution">
    <text evidence="2">The sequence shown here is derived from an EMBL/GenBank/DDBJ whole genome shotgun (WGS) entry which is preliminary data.</text>
</comment>
<dbReference type="PANTHER" id="PTHR36109:SF2">
    <property type="entry name" value="MEMBRANE PROTEIN"/>
    <property type="match status" value="1"/>
</dbReference>
<dbReference type="EMBL" id="JACICC010000004">
    <property type="protein sequence ID" value="MBB3809936.1"/>
    <property type="molecule type" value="Genomic_DNA"/>
</dbReference>
<dbReference type="RefSeq" id="WP_183752508.1">
    <property type="nucleotide sequence ID" value="NZ_JACICC010000004.1"/>
</dbReference>
<dbReference type="Proteomes" id="UP000537592">
    <property type="component" value="Unassembled WGS sequence"/>
</dbReference>
<keyword evidence="3" id="KW-1185">Reference proteome</keyword>
<reference evidence="2 3" key="1">
    <citation type="submission" date="2020-08" db="EMBL/GenBank/DDBJ databases">
        <title>Genomic Encyclopedia of Type Strains, Phase IV (KMG-IV): sequencing the most valuable type-strain genomes for metagenomic binning, comparative biology and taxonomic classification.</title>
        <authorList>
            <person name="Goeker M."/>
        </authorList>
    </citation>
    <scope>NUCLEOTIDE SEQUENCE [LARGE SCALE GENOMIC DNA]</scope>
    <source>
        <strain evidence="2 3">DSM 28760</strain>
    </source>
</reference>
<evidence type="ECO:0000313" key="2">
    <source>
        <dbReference type="EMBL" id="MBB3809936.1"/>
    </source>
</evidence>
<feature type="transmembrane region" description="Helical" evidence="1">
    <location>
        <begin position="52"/>
        <end position="75"/>
    </location>
</feature>
<accession>A0A7W5Z4C5</accession>
<evidence type="ECO:0008006" key="4">
    <source>
        <dbReference type="Google" id="ProtNLM"/>
    </source>
</evidence>
<evidence type="ECO:0000256" key="1">
    <source>
        <dbReference type="SAM" id="Phobius"/>
    </source>
</evidence>
<keyword evidence="1" id="KW-0812">Transmembrane</keyword>
<dbReference type="AlphaFoldDB" id="A0A7W5Z4C5"/>